<proteinExistence type="predicted"/>
<comment type="caution">
    <text evidence="2">The sequence shown here is derived from an EMBL/GenBank/DDBJ whole genome shotgun (WGS) entry which is preliminary data.</text>
</comment>
<keyword evidence="3" id="KW-1185">Reference proteome</keyword>
<evidence type="ECO:0000313" key="3">
    <source>
        <dbReference type="Proteomes" id="UP001139157"/>
    </source>
</evidence>
<dbReference type="EMBL" id="JAMRXG010000001">
    <property type="protein sequence ID" value="MCM6771909.1"/>
    <property type="molecule type" value="Genomic_DNA"/>
</dbReference>
<evidence type="ECO:0000256" key="1">
    <source>
        <dbReference type="SAM" id="Phobius"/>
    </source>
</evidence>
<protein>
    <submittedName>
        <fullName evidence="2">Uncharacterized protein</fullName>
    </submittedName>
</protein>
<name>A0A9X2IUZ3_9NOCA</name>
<sequence>MRRQDHGGFTIRAHRYVALYSMILLVSRYATFLAPGAYSGVVNWRDILLPRLLF</sequence>
<keyword evidence="1" id="KW-0472">Membrane</keyword>
<reference evidence="2" key="1">
    <citation type="submission" date="2022-06" db="EMBL/GenBank/DDBJ databases">
        <title>Novel species in genus nocardia.</title>
        <authorList>
            <person name="Li F."/>
        </authorList>
    </citation>
    <scope>NUCLEOTIDE SEQUENCE</scope>
    <source>
        <strain evidence="2">CDC141</strain>
    </source>
</reference>
<dbReference type="AlphaFoldDB" id="A0A9X2IUZ3"/>
<keyword evidence="1" id="KW-0812">Transmembrane</keyword>
<keyword evidence="1" id="KW-1133">Transmembrane helix</keyword>
<dbReference type="RefSeq" id="WP_251908792.1">
    <property type="nucleotide sequence ID" value="NZ_JAMRXG010000001.1"/>
</dbReference>
<evidence type="ECO:0000313" key="2">
    <source>
        <dbReference type="EMBL" id="MCM6771909.1"/>
    </source>
</evidence>
<accession>A0A9X2IUZ3</accession>
<feature type="transmembrane region" description="Helical" evidence="1">
    <location>
        <begin position="16"/>
        <end position="38"/>
    </location>
</feature>
<dbReference type="Proteomes" id="UP001139157">
    <property type="component" value="Unassembled WGS sequence"/>
</dbReference>
<gene>
    <name evidence="2" type="ORF">NDR86_00310</name>
</gene>
<organism evidence="2 3">
    <name type="scientific">Nocardia pulmonis</name>
    <dbReference type="NCBI Taxonomy" id="2951408"/>
    <lineage>
        <taxon>Bacteria</taxon>
        <taxon>Bacillati</taxon>
        <taxon>Actinomycetota</taxon>
        <taxon>Actinomycetes</taxon>
        <taxon>Mycobacteriales</taxon>
        <taxon>Nocardiaceae</taxon>
        <taxon>Nocardia</taxon>
    </lineage>
</organism>